<dbReference type="GO" id="GO:0016491">
    <property type="term" value="F:oxidoreductase activity"/>
    <property type="evidence" value="ECO:0007669"/>
    <property type="project" value="UniProtKB-KW"/>
</dbReference>
<keyword evidence="6" id="KW-0560">Oxidoreductase</keyword>
<reference evidence="10" key="1">
    <citation type="submission" date="2020-11" db="EMBL/GenBank/DDBJ databases">
        <title>Halonatronomonas betainensis gen. nov., sp. nov. a novel haloalkaliphilic representative of the family Halanaerobiacae capable of betaine degradation.</title>
        <authorList>
            <person name="Boltyanskaya Y."/>
            <person name="Kevbrin V."/>
            <person name="Detkova E."/>
            <person name="Grouzdev D.S."/>
            <person name="Koziaeva V."/>
            <person name="Zhilina T."/>
        </authorList>
    </citation>
    <scope>NUCLEOTIDE SEQUENCE</scope>
    <source>
        <strain evidence="10">Z-7014</strain>
    </source>
</reference>
<dbReference type="InterPro" id="IPR039650">
    <property type="entry name" value="HdrA-like"/>
</dbReference>
<dbReference type="PANTHER" id="PTHR43498:SF1">
    <property type="entry name" value="COB--COM HETERODISULFIDE REDUCTASE IRON-SULFUR SUBUNIT A"/>
    <property type="match status" value="1"/>
</dbReference>
<dbReference type="GO" id="GO:0051539">
    <property type="term" value="F:4 iron, 4 sulfur cluster binding"/>
    <property type="evidence" value="ECO:0007669"/>
    <property type="project" value="UniProtKB-KW"/>
</dbReference>
<dbReference type="Gene3D" id="3.30.70.20">
    <property type="match status" value="3"/>
</dbReference>
<comment type="caution">
    <text evidence="10">The sequence shown here is derived from an EMBL/GenBank/DDBJ whole genome shotgun (WGS) entry which is preliminary data.</text>
</comment>
<keyword evidence="11" id="KW-1185">Reference proteome</keyword>
<evidence type="ECO:0000256" key="4">
    <source>
        <dbReference type="ARBA" id="ARBA00022723"/>
    </source>
</evidence>
<feature type="domain" description="4Fe-4S ferredoxin-type" evidence="9">
    <location>
        <begin position="233"/>
        <end position="264"/>
    </location>
</feature>
<evidence type="ECO:0000313" key="11">
    <source>
        <dbReference type="Proteomes" id="UP000621436"/>
    </source>
</evidence>
<keyword evidence="5" id="KW-0285">Flavoprotein</keyword>
<keyword evidence="3" id="KW-0004">4Fe-4S</keyword>
<protein>
    <submittedName>
        <fullName evidence="10">CoB--CoM heterodisulfide reductase iron-sulfur subunit A family protein</fullName>
    </submittedName>
</protein>
<dbReference type="InterPro" id="IPR017900">
    <property type="entry name" value="4Fe4S_Fe_S_CS"/>
</dbReference>
<evidence type="ECO:0000256" key="2">
    <source>
        <dbReference type="ARBA" id="ARBA00006561"/>
    </source>
</evidence>
<dbReference type="InterPro" id="IPR036188">
    <property type="entry name" value="FAD/NAD-bd_sf"/>
</dbReference>
<organism evidence="10 11">
    <name type="scientific">Halonatronomonas betaini</name>
    <dbReference type="NCBI Taxonomy" id="2778430"/>
    <lineage>
        <taxon>Bacteria</taxon>
        <taxon>Bacillati</taxon>
        <taxon>Bacillota</taxon>
        <taxon>Clostridia</taxon>
        <taxon>Halanaerobiales</taxon>
        <taxon>Halarsenatibacteraceae</taxon>
        <taxon>Halonatronomonas</taxon>
    </lineage>
</organism>
<sequence>MSKIGVFICWCGSNISETVDIEKTKAALEGLPALDYIEDYQYLCSEIGQKKIADAIKNKNLSGVVVASCSPRMHEDTFRNAAEDAGLNPYLLEIANIREHCSWVHSNKEKATEKAVALIRAAINKVKHNQPLTPGSIPVNKRALVIGGGIAGIQSAIDIAEAGYQVDIVERTPSIGGKMAQIDKTFPTLDCSACILTPKMVEASRHENIQLHTYSEVARVDGYVGNFDVEIKKKPRSIDEDKCTGCGICLEKCPGKAPSEFEEGLNERNAIYTPFPQAVPNIPTIDRDNCIKFEKDKCGLCARVCPTDAINFNQEENIIEEKYGIIITATGYQLTDPDQFGEYHYNHPDVITGMEFERIINAAGPTEGKLQRPSNSEKPERVVFVQCVGSRDKARGHSHCSKICCMYTAKQAMLIREKYPETEVYVFYIDIRTAGKGFEEFQRRAQEDYGVNYVKGMVGKVFPGKDKLRVEAIDAMTGEFLELNSDLVILSPAAIPDQKAGDVSRQLGISQGASGFFTEAHPKLKPVETQTAGIFLAGACQGPKDIPETVAQASGAAAKAIGILSKDSLVNNPCVAEVNQAECSSCFSCKEVCPYSAIEKDEAEKHGMVARVNEALCQGCGACTVTCRSSTINLKGFSNKEILSEVDAICL</sequence>
<comment type="cofactor">
    <cofactor evidence="1">
        <name>FAD</name>
        <dbReference type="ChEBI" id="CHEBI:57692"/>
    </cofactor>
</comment>
<evidence type="ECO:0000313" key="10">
    <source>
        <dbReference type="EMBL" id="MBF8436936.1"/>
    </source>
</evidence>
<feature type="domain" description="4Fe-4S ferredoxin-type" evidence="9">
    <location>
        <begin position="608"/>
        <end position="637"/>
    </location>
</feature>
<dbReference type="RefSeq" id="WP_270453864.1">
    <property type="nucleotide sequence ID" value="NZ_JADPIE010000004.1"/>
</dbReference>
<keyword evidence="8" id="KW-0411">Iron-sulfur</keyword>
<dbReference type="EMBL" id="JADPIE010000004">
    <property type="protein sequence ID" value="MBF8436936.1"/>
    <property type="molecule type" value="Genomic_DNA"/>
</dbReference>
<dbReference type="GO" id="GO:0046872">
    <property type="term" value="F:metal ion binding"/>
    <property type="evidence" value="ECO:0007669"/>
    <property type="project" value="UniProtKB-KW"/>
</dbReference>
<feature type="domain" description="4Fe-4S ferredoxin-type" evidence="9">
    <location>
        <begin position="574"/>
        <end position="603"/>
    </location>
</feature>
<evidence type="ECO:0000256" key="5">
    <source>
        <dbReference type="ARBA" id="ARBA00022827"/>
    </source>
</evidence>
<accession>A0A931AVL4</accession>
<keyword evidence="5" id="KW-0274">FAD</keyword>
<dbReference type="PANTHER" id="PTHR43498">
    <property type="entry name" value="FERREDOXIN:COB-COM HETERODISULFIDE REDUCTASE SUBUNIT A"/>
    <property type="match status" value="1"/>
</dbReference>
<dbReference type="InterPro" id="IPR017896">
    <property type="entry name" value="4Fe4S_Fe-S-bd"/>
</dbReference>
<dbReference type="AlphaFoldDB" id="A0A931AVL4"/>
<evidence type="ECO:0000256" key="3">
    <source>
        <dbReference type="ARBA" id="ARBA00022485"/>
    </source>
</evidence>
<dbReference type="SUPFAM" id="SSF51905">
    <property type="entry name" value="FAD/NAD(P)-binding domain"/>
    <property type="match status" value="1"/>
</dbReference>
<feature type="domain" description="4Fe-4S ferredoxin-type" evidence="9">
    <location>
        <begin position="281"/>
        <end position="315"/>
    </location>
</feature>
<dbReference type="Pfam" id="PF12838">
    <property type="entry name" value="Fer4_7"/>
    <property type="match status" value="1"/>
</dbReference>
<dbReference type="SUPFAM" id="SSF54862">
    <property type="entry name" value="4Fe-4S ferredoxins"/>
    <property type="match status" value="1"/>
</dbReference>
<evidence type="ECO:0000256" key="1">
    <source>
        <dbReference type="ARBA" id="ARBA00001974"/>
    </source>
</evidence>
<dbReference type="PROSITE" id="PS00198">
    <property type="entry name" value="4FE4S_FER_1"/>
    <property type="match status" value="2"/>
</dbReference>
<dbReference type="Pfam" id="PF13450">
    <property type="entry name" value="NAD_binding_8"/>
    <property type="match status" value="1"/>
</dbReference>
<dbReference type="Gene3D" id="3.40.50.720">
    <property type="entry name" value="NAD(P)-binding Rossmann-like Domain"/>
    <property type="match status" value="1"/>
</dbReference>
<evidence type="ECO:0000256" key="6">
    <source>
        <dbReference type="ARBA" id="ARBA00023002"/>
    </source>
</evidence>
<evidence type="ECO:0000259" key="9">
    <source>
        <dbReference type="PROSITE" id="PS51379"/>
    </source>
</evidence>
<evidence type="ECO:0000256" key="7">
    <source>
        <dbReference type="ARBA" id="ARBA00023004"/>
    </source>
</evidence>
<keyword evidence="4" id="KW-0479">Metal-binding</keyword>
<keyword evidence="7" id="KW-0408">Iron</keyword>
<name>A0A931AVL4_9FIRM</name>
<dbReference type="Proteomes" id="UP000621436">
    <property type="component" value="Unassembled WGS sequence"/>
</dbReference>
<dbReference type="PROSITE" id="PS51379">
    <property type="entry name" value="4FE4S_FER_2"/>
    <property type="match status" value="4"/>
</dbReference>
<gene>
    <name evidence="10" type="ORF">I0Q91_07605</name>
</gene>
<comment type="similarity">
    <text evidence="2">Belongs to the HdrA family.</text>
</comment>
<proteinExistence type="inferred from homology"/>
<evidence type="ECO:0000256" key="8">
    <source>
        <dbReference type="ARBA" id="ARBA00023014"/>
    </source>
</evidence>